<evidence type="ECO:0000313" key="2">
    <source>
        <dbReference type="Proteomes" id="UP000504640"/>
    </source>
</evidence>
<evidence type="ECO:0000313" key="3">
    <source>
        <dbReference type="RefSeq" id="XP_032149537.1"/>
    </source>
</evidence>
<organism evidence="2 3">
    <name type="scientific">Sapajus apella</name>
    <name type="common">Brown-capped capuchin</name>
    <name type="synonym">Cebus apella</name>
    <dbReference type="NCBI Taxonomy" id="9515"/>
    <lineage>
        <taxon>Eukaryota</taxon>
        <taxon>Metazoa</taxon>
        <taxon>Chordata</taxon>
        <taxon>Craniata</taxon>
        <taxon>Vertebrata</taxon>
        <taxon>Euteleostomi</taxon>
        <taxon>Mammalia</taxon>
        <taxon>Eutheria</taxon>
        <taxon>Euarchontoglires</taxon>
        <taxon>Primates</taxon>
        <taxon>Haplorrhini</taxon>
        <taxon>Platyrrhini</taxon>
        <taxon>Cebidae</taxon>
        <taxon>Cebinae</taxon>
        <taxon>Sapajus</taxon>
    </lineage>
</organism>
<feature type="region of interest" description="Disordered" evidence="1">
    <location>
        <begin position="99"/>
        <end position="121"/>
    </location>
</feature>
<dbReference type="AlphaFoldDB" id="A0A6J3J3U5"/>
<name>A0A6J3J3U5_SAPAP</name>
<proteinExistence type="predicted"/>
<reference evidence="3" key="1">
    <citation type="submission" date="2025-08" db="UniProtKB">
        <authorList>
            <consortium name="RefSeq"/>
        </authorList>
    </citation>
    <scope>IDENTIFICATION</scope>
    <source>
        <tissue evidence="3">Blood</tissue>
    </source>
</reference>
<keyword evidence="2" id="KW-1185">Reference proteome</keyword>
<protein>
    <submittedName>
        <fullName evidence="3">Complexin-4 isoform X1</fullName>
    </submittedName>
</protein>
<gene>
    <name evidence="3" type="primary">CPLX4</name>
</gene>
<sequence>MLHLHRKRQRGHASEFISEKNIDCQRLWDVPGCRLGWFFFSLEPAHCPRGLHLPVDFRCHLHADDSHIYTSRPHLFPKFHNCSYLCLDTSQAEPAHIQNSLAHSPPKPAPPLGSTSLGGSPNKPLSQVGYQRSLLLLPSLLQPHSQEIAKSSSFTPESFSIHHSFSTWSLVPLKPEVSKMQI</sequence>
<dbReference type="RefSeq" id="XP_032149537.1">
    <property type="nucleotide sequence ID" value="XM_032293646.1"/>
</dbReference>
<dbReference type="GeneID" id="116561729"/>
<evidence type="ECO:0000256" key="1">
    <source>
        <dbReference type="SAM" id="MobiDB-lite"/>
    </source>
</evidence>
<dbReference type="CTD" id="339302"/>
<dbReference type="Proteomes" id="UP000504640">
    <property type="component" value="Unplaced"/>
</dbReference>
<accession>A0A6J3J3U5</accession>